<dbReference type="AlphaFoldDB" id="A0A2H3J788"/>
<sequence length="1091" mass="119261">MRPQLLSPRTRSLVKTQHHRALLSSTHTLRYPRKDASGTKPQSTPRLSKRSSSSAPPASEGSPPASPPHPNPAEPPPAEDPPEEKPKRAYRSRSSSTKESDASPPLPAGLNILWTPEGGAWTPGPSNVLLPHPEVYQEILHNLHITFHPQTQHKATYSPPSGPLVEPTFALYSPIEGGEVYIDATVREIARQAGADVVVLDAVQLAAGACGHFGKAASALQIPDNPLHFPETSGQSTRSVSRAPVFDEDEDEDDSPSFFTPPRMTLQVLTPMIAGRSGRAFMSSSGRDSGAAKLRSFFENLVNITAPKDGSSNSSPATRKPRIIYIRDFPTLAPSSSTWYPPLLHAVRKRRQGAITRSTSPVLHPTTIIFGITPALVPPPSATSSGPGPRGLVNMYMNHQSTTGSTSSKTPKSQYGEDSVSEKAREQRMLFRLKRWAHNELLPQDLPLIKDTEEIDESGNAKSGPEVVTFGGPEGISGLPAALQNMLATARSRIASDSGSPDARKGFFRTSLVLPHLRNFSLERTMRMARRREINELTMRMAVTTVGGELSARDPAYEPPEREGEQNDTLNVERQMWEDWGKSIVNWPTVRRIADRVVGSVIRKSWNTSPFSLEPTPIPWDEVYKAWAEDKISQELWDTMLSDPASKILREHTEDDEGKSSQDDEEPEDDEVIERLKRDPELDSHEQRLLGSIVDTKSLTTTFSQVHLPEHTIDSVRTIVSLPLLHPMAFQYGVLKQHQMSGCLLFGPPGTGKTLVVRALAKEAGCRMLAITPSDVMDMYVGEGEKLVRAVFSLARKLSPCVVFIDELDALFGARSSRDNGAAIAHRGLITEFMQEMDGIKSAKDTNVIVIGATNRPFDLDDAVLRRLPRRLLVDLPGEKERTEILKIMLRDETLAEDVDFHVLAKKTESFSGSDLKHLCVAAALDAVKERVTVPWRSSPVQTSAAAIESPAADYTSAVATSATPEAEPAVSDVTNPAPAETDVRESPVAASTAESGQATTPAYSRTLKWPNFEKALKEITPSASELLGTLADLRKWNEEFGEGRKARKQLMWGKGRFGFTIEPPNDKGAGRVSPTTASAPPASAFDDSID</sequence>
<dbReference type="Proteomes" id="UP000218811">
    <property type="component" value="Unassembled WGS sequence"/>
</dbReference>
<dbReference type="InterPro" id="IPR041569">
    <property type="entry name" value="AAA_lid_3"/>
</dbReference>
<feature type="region of interest" description="Disordered" evidence="6">
    <location>
        <begin position="379"/>
        <end position="422"/>
    </location>
</feature>
<keyword evidence="9" id="KW-1185">Reference proteome</keyword>
<dbReference type="InterPro" id="IPR051701">
    <property type="entry name" value="Mito_OM_Translocase_MSP1"/>
</dbReference>
<dbReference type="GO" id="GO:0005524">
    <property type="term" value="F:ATP binding"/>
    <property type="evidence" value="ECO:0007669"/>
    <property type="project" value="UniProtKB-KW"/>
</dbReference>
<name>A0A2H3J788_WOLCO</name>
<dbReference type="InterPro" id="IPR003959">
    <property type="entry name" value="ATPase_AAA_core"/>
</dbReference>
<feature type="compositionally biased region" description="Low complexity" evidence="6">
    <location>
        <begin position="382"/>
        <end position="391"/>
    </location>
</feature>
<organism evidence="8 9">
    <name type="scientific">Wolfiporia cocos (strain MD-104)</name>
    <name type="common">Brown rot fungus</name>
    <dbReference type="NCBI Taxonomy" id="742152"/>
    <lineage>
        <taxon>Eukaryota</taxon>
        <taxon>Fungi</taxon>
        <taxon>Dikarya</taxon>
        <taxon>Basidiomycota</taxon>
        <taxon>Agaricomycotina</taxon>
        <taxon>Agaricomycetes</taxon>
        <taxon>Polyporales</taxon>
        <taxon>Phaeolaceae</taxon>
        <taxon>Wolfiporia</taxon>
    </lineage>
</organism>
<evidence type="ECO:0000256" key="1">
    <source>
        <dbReference type="ARBA" id="ARBA00004572"/>
    </source>
</evidence>
<dbReference type="GO" id="GO:0016887">
    <property type="term" value="F:ATP hydrolysis activity"/>
    <property type="evidence" value="ECO:0007669"/>
    <property type="project" value="InterPro"/>
</dbReference>
<dbReference type="InterPro" id="IPR003593">
    <property type="entry name" value="AAA+_ATPase"/>
</dbReference>
<comment type="subcellular location">
    <subcellularLocation>
        <location evidence="1">Mitochondrion outer membrane</location>
        <topology evidence="1">Single-pass membrane protein</topology>
    </subcellularLocation>
</comment>
<protein>
    <submittedName>
        <fullName evidence="8">AAA-domain-containing protein</fullName>
    </submittedName>
</protein>
<feature type="compositionally biased region" description="Acidic residues" evidence="6">
    <location>
        <begin position="663"/>
        <end position="672"/>
    </location>
</feature>
<proteinExistence type="predicted"/>
<feature type="compositionally biased region" description="Polar residues" evidence="6">
    <location>
        <begin position="993"/>
        <end position="1002"/>
    </location>
</feature>
<evidence type="ECO:0000313" key="8">
    <source>
        <dbReference type="EMBL" id="PCH38086.1"/>
    </source>
</evidence>
<feature type="compositionally biased region" description="Acidic residues" evidence="6">
    <location>
        <begin position="246"/>
        <end position="255"/>
    </location>
</feature>
<dbReference type="Gene3D" id="1.10.8.60">
    <property type="match status" value="1"/>
</dbReference>
<keyword evidence="4" id="KW-0067">ATP-binding</keyword>
<reference evidence="8 9" key="1">
    <citation type="journal article" date="2012" name="Science">
        <title>The Paleozoic origin of enzymatic lignin decomposition reconstructed from 31 fungal genomes.</title>
        <authorList>
            <person name="Floudas D."/>
            <person name="Binder M."/>
            <person name="Riley R."/>
            <person name="Barry K."/>
            <person name="Blanchette R.A."/>
            <person name="Henrissat B."/>
            <person name="Martinez A.T."/>
            <person name="Otillar R."/>
            <person name="Spatafora J.W."/>
            <person name="Yadav J.S."/>
            <person name="Aerts A."/>
            <person name="Benoit I."/>
            <person name="Boyd A."/>
            <person name="Carlson A."/>
            <person name="Copeland A."/>
            <person name="Coutinho P.M."/>
            <person name="de Vries R.P."/>
            <person name="Ferreira P."/>
            <person name="Findley K."/>
            <person name="Foster B."/>
            <person name="Gaskell J."/>
            <person name="Glotzer D."/>
            <person name="Gorecki P."/>
            <person name="Heitman J."/>
            <person name="Hesse C."/>
            <person name="Hori C."/>
            <person name="Igarashi K."/>
            <person name="Jurgens J.A."/>
            <person name="Kallen N."/>
            <person name="Kersten P."/>
            <person name="Kohler A."/>
            <person name="Kuees U."/>
            <person name="Kumar T.K.A."/>
            <person name="Kuo A."/>
            <person name="LaButti K."/>
            <person name="Larrondo L.F."/>
            <person name="Lindquist E."/>
            <person name="Ling A."/>
            <person name="Lombard V."/>
            <person name="Lucas S."/>
            <person name="Lundell T."/>
            <person name="Martin R."/>
            <person name="McLaughlin D.J."/>
            <person name="Morgenstern I."/>
            <person name="Morin E."/>
            <person name="Murat C."/>
            <person name="Nagy L.G."/>
            <person name="Nolan M."/>
            <person name="Ohm R.A."/>
            <person name="Patyshakuliyeva A."/>
            <person name="Rokas A."/>
            <person name="Ruiz-Duenas F.J."/>
            <person name="Sabat G."/>
            <person name="Salamov A."/>
            <person name="Samejima M."/>
            <person name="Schmutz J."/>
            <person name="Slot J.C."/>
            <person name="St John F."/>
            <person name="Stenlid J."/>
            <person name="Sun H."/>
            <person name="Sun S."/>
            <person name="Syed K."/>
            <person name="Tsang A."/>
            <person name="Wiebenga A."/>
            <person name="Young D."/>
            <person name="Pisabarro A."/>
            <person name="Eastwood D.C."/>
            <person name="Martin F."/>
            <person name="Cullen D."/>
            <person name="Grigoriev I.V."/>
            <person name="Hibbett D.S."/>
        </authorList>
    </citation>
    <scope>NUCLEOTIDE SEQUENCE [LARGE SCALE GENOMIC DNA]</scope>
    <source>
        <strain evidence="8 9">MD-104</strain>
    </source>
</reference>
<feature type="compositionally biased region" description="Low complexity" evidence="6">
    <location>
        <begin position="401"/>
        <end position="413"/>
    </location>
</feature>
<dbReference type="STRING" id="742152.A0A2H3J788"/>
<dbReference type="Gene3D" id="3.40.50.300">
    <property type="entry name" value="P-loop containing nucleotide triphosphate hydrolases"/>
    <property type="match status" value="1"/>
</dbReference>
<dbReference type="Pfam" id="PF00004">
    <property type="entry name" value="AAA"/>
    <property type="match status" value="1"/>
</dbReference>
<feature type="region of interest" description="Disordered" evidence="6">
    <location>
        <begin position="227"/>
        <end position="261"/>
    </location>
</feature>
<keyword evidence="3" id="KW-0472">Membrane</keyword>
<dbReference type="PANTHER" id="PTHR45644">
    <property type="entry name" value="AAA ATPASE, PUTATIVE (AFU_ORTHOLOGUE AFUA_2G12920)-RELATED-RELATED"/>
    <property type="match status" value="1"/>
</dbReference>
<evidence type="ECO:0000256" key="6">
    <source>
        <dbReference type="SAM" id="MobiDB-lite"/>
    </source>
</evidence>
<keyword evidence="5" id="KW-0496">Mitochondrion</keyword>
<feature type="region of interest" description="Disordered" evidence="6">
    <location>
        <begin position="1"/>
        <end position="111"/>
    </location>
</feature>
<feature type="compositionally biased region" description="Low complexity" evidence="6">
    <location>
        <begin position="1074"/>
        <end position="1085"/>
    </location>
</feature>
<evidence type="ECO:0000313" key="9">
    <source>
        <dbReference type="Proteomes" id="UP000218811"/>
    </source>
</evidence>
<feature type="region of interest" description="Disordered" evidence="6">
    <location>
        <begin position="957"/>
        <end position="1002"/>
    </location>
</feature>
<keyword evidence="3" id="KW-1000">Mitochondrion outer membrane</keyword>
<feature type="compositionally biased region" description="Low complexity" evidence="6">
    <location>
        <begin position="51"/>
        <end position="63"/>
    </location>
</feature>
<dbReference type="OMA" id="PQTQHRA"/>
<feature type="region of interest" description="Disordered" evidence="6">
    <location>
        <begin position="1057"/>
        <end position="1091"/>
    </location>
</feature>
<evidence type="ECO:0000256" key="4">
    <source>
        <dbReference type="ARBA" id="ARBA00022840"/>
    </source>
</evidence>
<keyword evidence="2" id="KW-0547">Nucleotide-binding</keyword>
<feature type="region of interest" description="Disordered" evidence="6">
    <location>
        <begin position="651"/>
        <end position="672"/>
    </location>
</feature>
<gene>
    <name evidence="8" type="ORF">WOLCODRAFT_96461</name>
</gene>
<dbReference type="SUPFAM" id="SSF52540">
    <property type="entry name" value="P-loop containing nucleoside triphosphate hydrolases"/>
    <property type="match status" value="1"/>
</dbReference>
<feature type="compositionally biased region" description="Basic and acidic residues" evidence="6">
    <location>
        <begin position="651"/>
        <end position="662"/>
    </location>
</feature>
<evidence type="ECO:0000256" key="2">
    <source>
        <dbReference type="ARBA" id="ARBA00022741"/>
    </source>
</evidence>
<dbReference type="PROSITE" id="PS00674">
    <property type="entry name" value="AAA"/>
    <property type="match status" value="1"/>
</dbReference>
<accession>A0A2H3J788</accession>
<dbReference type="PANTHER" id="PTHR45644:SF56">
    <property type="entry name" value="AAA ATPASE, PUTATIVE (AFU_ORTHOLOGUE AFUA_2G12920)-RELATED"/>
    <property type="match status" value="1"/>
</dbReference>
<dbReference type="InterPro" id="IPR003960">
    <property type="entry name" value="ATPase_AAA_CS"/>
</dbReference>
<evidence type="ECO:0000256" key="5">
    <source>
        <dbReference type="ARBA" id="ARBA00023128"/>
    </source>
</evidence>
<dbReference type="EMBL" id="KB467942">
    <property type="protein sequence ID" value="PCH38086.1"/>
    <property type="molecule type" value="Genomic_DNA"/>
</dbReference>
<evidence type="ECO:0000256" key="3">
    <source>
        <dbReference type="ARBA" id="ARBA00022787"/>
    </source>
</evidence>
<dbReference type="GO" id="GO:0005741">
    <property type="term" value="C:mitochondrial outer membrane"/>
    <property type="evidence" value="ECO:0007669"/>
    <property type="project" value="UniProtKB-SubCell"/>
</dbReference>
<evidence type="ECO:0000259" key="7">
    <source>
        <dbReference type="SMART" id="SM00382"/>
    </source>
</evidence>
<feature type="domain" description="AAA+ ATPase" evidence="7">
    <location>
        <begin position="739"/>
        <end position="878"/>
    </location>
</feature>
<dbReference type="Pfam" id="PF17862">
    <property type="entry name" value="AAA_lid_3"/>
    <property type="match status" value="1"/>
</dbReference>
<dbReference type="InterPro" id="IPR027417">
    <property type="entry name" value="P-loop_NTPase"/>
</dbReference>
<dbReference type="SMART" id="SM00382">
    <property type="entry name" value="AAA"/>
    <property type="match status" value="1"/>
</dbReference>
<dbReference type="OrthoDB" id="39734at2759"/>
<feature type="compositionally biased region" description="Pro residues" evidence="6">
    <location>
        <begin position="64"/>
        <end position="79"/>
    </location>
</feature>